<gene>
    <name evidence="2" type="ORF">AVEN_198105_1</name>
</gene>
<name>A0A4Y2MHP1_ARAVE</name>
<dbReference type="AlphaFoldDB" id="A0A4Y2MHP1"/>
<feature type="region of interest" description="Disordered" evidence="1">
    <location>
        <begin position="1"/>
        <end position="39"/>
    </location>
</feature>
<evidence type="ECO:0000313" key="2">
    <source>
        <dbReference type="EMBL" id="GBN25277.1"/>
    </source>
</evidence>
<feature type="compositionally biased region" description="Polar residues" evidence="1">
    <location>
        <begin position="1"/>
        <end position="33"/>
    </location>
</feature>
<protein>
    <submittedName>
        <fullName evidence="2">Uncharacterized protein</fullName>
    </submittedName>
</protein>
<evidence type="ECO:0000256" key="1">
    <source>
        <dbReference type="SAM" id="MobiDB-lite"/>
    </source>
</evidence>
<dbReference type="Proteomes" id="UP000499080">
    <property type="component" value="Unassembled WGS sequence"/>
</dbReference>
<evidence type="ECO:0000313" key="3">
    <source>
        <dbReference type="Proteomes" id="UP000499080"/>
    </source>
</evidence>
<accession>A0A4Y2MHP1</accession>
<organism evidence="2 3">
    <name type="scientific">Araneus ventricosus</name>
    <name type="common">Orbweaver spider</name>
    <name type="synonym">Epeira ventricosa</name>
    <dbReference type="NCBI Taxonomy" id="182803"/>
    <lineage>
        <taxon>Eukaryota</taxon>
        <taxon>Metazoa</taxon>
        <taxon>Ecdysozoa</taxon>
        <taxon>Arthropoda</taxon>
        <taxon>Chelicerata</taxon>
        <taxon>Arachnida</taxon>
        <taxon>Araneae</taxon>
        <taxon>Araneomorphae</taxon>
        <taxon>Entelegynae</taxon>
        <taxon>Araneoidea</taxon>
        <taxon>Araneidae</taxon>
        <taxon>Araneus</taxon>
    </lineage>
</organism>
<keyword evidence="3" id="KW-1185">Reference proteome</keyword>
<dbReference type="EMBL" id="BGPR01007221">
    <property type="protein sequence ID" value="GBN25277.1"/>
    <property type="molecule type" value="Genomic_DNA"/>
</dbReference>
<proteinExistence type="predicted"/>
<comment type="caution">
    <text evidence="2">The sequence shown here is derived from an EMBL/GenBank/DDBJ whole genome shotgun (WGS) entry which is preliminary data.</text>
</comment>
<reference evidence="2 3" key="1">
    <citation type="journal article" date="2019" name="Sci. Rep.">
        <title>Orb-weaving spider Araneus ventricosus genome elucidates the spidroin gene catalogue.</title>
        <authorList>
            <person name="Kono N."/>
            <person name="Nakamura H."/>
            <person name="Ohtoshi R."/>
            <person name="Moran D.A.P."/>
            <person name="Shinohara A."/>
            <person name="Yoshida Y."/>
            <person name="Fujiwara M."/>
            <person name="Mori M."/>
            <person name="Tomita M."/>
            <person name="Arakawa K."/>
        </authorList>
    </citation>
    <scope>NUCLEOTIDE SEQUENCE [LARGE SCALE GENOMIC DNA]</scope>
</reference>
<sequence length="81" mass="9626">MTPEQRPQSNDSRATTPEQRLQSNDSRATTPEQRLQRTDHHFKEGYQVWIYNPKRRSRPSLKLQQNWEVLLSINSTMLSTE</sequence>